<dbReference type="EMBL" id="QJKB01000003">
    <property type="protein sequence ID" value="PXX43878.1"/>
    <property type="molecule type" value="Genomic_DNA"/>
</dbReference>
<feature type="transmembrane region" description="Helical" evidence="1">
    <location>
        <begin position="17"/>
        <end position="35"/>
    </location>
</feature>
<gene>
    <name evidence="2" type="ORF">DFR42_103146</name>
</gene>
<name>A0A318JTS3_9BURK</name>
<accession>A0A318JTS3</accession>
<dbReference type="Proteomes" id="UP000247792">
    <property type="component" value="Unassembled WGS sequence"/>
</dbReference>
<evidence type="ECO:0000313" key="3">
    <source>
        <dbReference type="Proteomes" id="UP000247792"/>
    </source>
</evidence>
<keyword evidence="3" id="KW-1185">Reference proteome</keyword>
<proteinExistence type="predicted"/>
<reference evidence="2 3" key="1">
    <citation type="submission" date="2018-05" db="EMBL/GenBank/DDBJ databases">
        <title>Genomic Encyclopedia of Type Strains, Phase IV (KMG-IV): sequencing the most valuable type-strain genomes for metagenomic binning, comparative biology and taxonomic classification.</title>
        <authorList>
            <person name="Goeker M."/>
        </authorList>
    </citation>
    <scope>NUCLEOTIDE SEQUENCE [LARGE SCALE GENOMIC DNA]</scope>
    <source>
        <strain evidence="2 3">DSM 19792</strain>
    </source>
</reference>
<keyword evidence="1" id="KW-0812">Transmembrane</keyword>
<protein>
    <submittedName>
        <fullName evidence="2">Uncharacterized protein</fullName>
    </submittedName>
</protein>
<keyword evidence="1" id="KW-0472">Membrane</keyword>
<organism evidence="2 3">
    <name type="scientific">Undibacterium pigrum</name>
    <dbReference type="NCBI Taxonomy" id="401470"/>
    <lineage>
        <taxon>Bacteria</taxon>
        <taxon>Pseudomonadati</taxon>
        <taxon>Pseudomonadota</taxon>
        <taxon>Betaproteobacteria</taxon>
        <taxon>Burkholderiales</taxon>
        <taxon>Oxalobacteraceae</taxon>
        <taxon>Undibacterium</taxon>
    </lineage>
</organism>
<evidence type="ECO:0000313" key="2">
    <source>
        <dbReference type="EMBL" id="PXX43878.1"/>
    </source>
</evidence>
<evidence type="ECO:0000256" key="1">
    <source>
        <dbReference type="SAM" id="Phobius"/>
    </source>
</evidence>
<sequence length="78" mass="8613">MEAGSNMNENSDTIRRYVTAVLLTLTVFGLGYMCGQHTEKHGPAFDKANGLSSPPSRASARTELMRQYRPQRKAALIV</sequence>
<keyword evidence="1" id="KW-1133">Transmembrane helix</keyword>
<comment type="caution">
    <text evidence="2">The sequence shown here is derived from an EMBL/GenBank/DDBJ whole genome shotgun (WGS) entry which is preliminary data.</text>
</comment>
<dbReference type="AlphaFoldDB" id="A0A318JTS3"/>